<dbReference type="InterPro" id="IPR051681">
    <property type="entry name" value="Ser/Thr_Kinases-Pseudokinases"/>
</dbReference>
<proteinExistence type="predicted"/>
<dbReference type="PANTHER" id="PTHR44329">
    <property type="entry name" value="SERINE/THREONINE-PROTEIN KINASE TNNI3K-RELATED"/>
    <property type="match status" value="1"/>
</dbReference>
<feature type="region of interest" description="Disordered" evidence="1">
    <location>
        <begin position="321"/>
        <end position="375"/>
    </location>
</feature>
<dbReference type="PROSITE" id="PS50011">
    <property type="entry name" value="PROTEIN_KINASE_DOM"/>
    <property type="match status" value="1"/>
</dbReference>
<dbReference type="InterPro" id="IPR000719">
    <property type="entry name" value="Prot_kinase_dom"/>
</dbReference>
<dbReference type="GO" id="GO:0004674">
    <property type="term" value="F:protein serine/threonine kinase activity"/>
    <property type="evidence" value="ECO:0007669"/>
    <property type="project" value="TreeGrafter"/>
</dbReference>
<evidence type="ECO:0000313" key="4">
    <source>
        <dbReference type="Proteomes" id="UP000179807"/>
    </source>
</evidence>
<dbReference type="InterPro" id="IPR001245">
    <property type="entry name" value="Ser-Thr/Tyr_kinase_cat_dom"/>
</dbReference>
<dbReference type="Proteomes" id="UP000179807">
    <property type="component" value="Unassembled WGS sequence"/>
</dbReference>
<feature type="compositionally biased region" description="Gly residues" evidence="1">
    <location>
        <begin position="336"/>
        <end position="365"/>
    </location>
</feature>
<dbReference type="GeneID" id="94833186"/>
<evidence type="ECO:0000313" key="3">
    <source>
        <dbReference type="EMBL" id="OHT14081.1"/>
    </source>
</evidence>
<evidence type="ECO:0000259" key="2">
    <source>
        <dbReference type="PROSITE" id="PS50011"/>
    </source>
</evidence>
<dbReference type="InterPro" id="IPR011009">
    <property type="entry name" value="Kinase-like_dom_sf"/>
</dbReference>
<dbReference type="AlphaFoldDB" id="A0A1J4KS13"/>
<name>A0A1J4KS13_9EUKA</name>
<feature type="domain" description="Protein kinase" evidence="2">
    <location>
        <begin position="14"/>
        <end position="288"/>
    </location>
</feature>
<dbReference type="PANTHER" id="PTHR44329:SF214">
    <property type="entry name" value="PROTEIN KINASE DOMAIN-CONTAINING PROTEIN"/>
    <property type="match status" value="1"/>
</dbReference>
<dbReference type="InterPro" id="IPR008271">
    <property type="entry name" value="Ser/Thr_kinase_AS"/>
</dbReference>
<dbReference type="GO" id="GO:0005524">
    <property type="term" value="F:ATP binding"/>
    <property type="evidence" value="ECO:0007669"/>
    <property type="project" value="InterPro"/>
</dbReference>
<dbReference type="Pfam" id="PF00069">
    <property type="entry name" value="Pkinase"/>
    <property type="match status" value="1"/>
</dbReference>
<organism evidence="3 4">
    <name type="scientific">Tritrichomonas foetus</name>
    <dbReference type="NCBI Taxonomy" id="1144522"/>
    <lineage>
        <taxon>Eukaryota</taxon>
        <taxon>Metamonada</taxon>
        <taxon>Parabasalia</taxon>
        <taxon>Tritrichomonadida</taxon>
        <taxon>Tritrichomonadidae</taxon>
        <taxon>Tritrichomonas</taxon>
    </lineage>
</organism>
<comment type="caution">
    <text evidence="3">The sequence shown here is derived from an EMBL/GenBank/DDBJ whole genome shotgun (WGS) entry which is preliminary data.</text>
</comment>
<dbReference type="PROSITE" id="PS00108">
    <property type="entry name" value="PROTEIN_KINASE_ST"/>
    <property type="match status" value="1"/>
</dbReference>
<accession>A0A1J4KS13</accession>
<protein>
    <recommendedName>
        <fullName evidence="2">Protein kinase domain-containing protein</fullName>
    </recommendedName>
</protein>
<evidence type="ECO:0000256" key="1">
    <source>
        <dbReference type="SAM" id="MobiDB-lite"/>
    </source>
</evidence>
<dbReference type="Gene3D" id="1.10.510.10">
    <property type="entry name" value="Transferase(Phosphotransferase) domain 1"/>
    <property type="match status" value="1"/>
</dbReference>
<gene>
    <name evidence="3" type="ORF">TRFO_15612</name>
</gene>
<dbReference type="PRINTS" id="PR00109">
    <property type="entry name" value="TYRKINASE"/>
</dbReference>
<dbReference type="VEuPathDB" id="TrichDB:TRFO_15612"/>
<dbReference type="OrthoDB" id="4062651at2759"/>
<reference evidence="3" key="1">
    <citation type="submission" date="2016-10" db="EMBL/GenBank/DDBJ databases">
        <authorList>
            <person name="Benchimol M."/>
            <person name="Almeida L.G."/>
            <person name="Vasconcelos A.T."/>
            <person name="Perreira-Neves A."/>
            <person name="Rosa I.A."/>
            <person name="Tasca T."/>
            <person name="Bogo M.R."/>
            <person name="de Souza W."/>
        </authorList>
    </citation>
    <scope>NUCLEOTIDE SEQUENCE [LARGE SCALE GENOMIC DNA]</scope>
    <source>
        <strain evidence="3">K</strain>
    </source>
</reference>
<sequence>MTLSSFMVNLSDYDINPTEIAHGNFGSVSEGWEKKTRRHVAIKTIKNASSTAKENTDLVRELSLLAQIRHPACLNLLGFTRAASDGHNPIIITPFMANGTLESALKAIFEGHPIKEFTPTKMTCSLYGICSAMTYLHSKGIIHRDFKPANIFLDDNYEIYVADFGVSRKQADVNMTMIVGSPIYMAPEMYSDDYDDKYSTQVDVYSFGVSLCLYFTKSPTQLDDKKGPIKSPQNLMMRIMKGARLARPEKAPDNFWEIIQSCFKTDPAERPTFSFLIELFENDKNYWFEGTDEAEYRAYIQKIKDGVDKITDPELLELMKTPGGGSTPTSLTTSGTGFGSSGTGFGSSGTGFGSSGKGFGSSGKGFGEKKKHKKY</sequence>
<dbReference type="SUPFAM" id="SSF56112">
    <property type="entry name" value="Protein kinase-like (PK-like)"/>
    <property type="match status" value="1"/>
</dbReference>
<dbReference type="RefSeq" id="XP_068367217.1">
    <property type="nucleotide sequence ID" value="XM_068498482.1"/>
</dbReference>
<keyword evidence="4" id="KW-1185">Reference proteome</keyword>
<dbReference type="EMBL" id="MLAK01000422">
    <property type="protein sequence ID" value="OHT14081.1"/>
    <property type="molecule type" value="Genomic_DNA"/>
</dbReference>